<keyword evidence="3" id="KW-0206">Cytoskeleton</keyword>
<protein>
    <recommendedName>
        <fullName evidence="7">Right handed beta helix domain-containing protein</fullName>
    </recommendedName>
</protein>
<dbReference type="AlphaFoldDB" id="A0A7R9K163"/>
<proteinExistence type="predicted"/>
<name>A0A7R9K163_TIMGE</name>
<dbReference type="Pfam" id="PF13229">
    <property type="entry name" value="Beta_helix"/>
    <property type="match status" value="1"/>
</dbReference>
<dbReference type="Pfam" id="PF23762">
    <property type="entry name" value="SHCBP_N"/>
    <property type="match status" value="2"/>
</dbReference>
<evidence type="ECO:0008006" key="7">
    <source>
        <dbReference type="Google" id="ProtNLM"/>
    </source>
</evidence>
<dbReference type="InterPro" id="IPR045140">
    <property type="entry name" value="SHCBP1-like"/>
</dbReference>
<dbReference type="GO" id="GO:0007112">
    <property type="term" value="P:male meiosis cytokinesis"/>
    <property type="evidence" value="ECO:0007669"/>
    <property type="project" value="TreeGrafter"/>
</dbReference>
<dbReference type="EMBL" id="OE841506">
    <property type="protein sequence ID" value="CAD7596003.1"/>
    <property type="molecule type" value="Genomic_DNA"/>
</dbReference>
<accession>A0A7R9K163</accession>
<dbReference type="PANTHER" id="PTHR14695">
    <property type="entry name" value="SHC SH2-DOMAIN BINDING PROTEIN 1-RELATED"/>
    <property type="match status" value="1"/>
</dbReference>
<evidence type="ECO:0000256" key="3">
    <source>
        <dbReference type="ARBA" id="ARBA00023212"/>
    </source>
</evidence>
<evidence type="ECO:0000313" key="6">
    <source>
        <dbReference type="EMBL" id="CAD7596003.1"/>
    </source>
</evidence>
<dbReference type="InterPro" id="IPR039448">
    <property type="entry name" value="Beta_helix"/>
</dbReference>
<dbReference type="InterPro" id="IPR012334">
    <property type="entry name" value="Pectin_lyas_fold"/>
</dbReference>
<reference evidence="6" key="1">
    <citation type="submission" date="2020-11" db="EMBL/GenBank/DDBJ databases">
        <authorList>
            <person name="Tran Van P."/>
        </authorList>
    </citation>
    <scope>NUCLEOTIDE SEQUENCE</scope>
</reference>
<sequence length="587" mass="64832">MALEIITFDKSLQKRLIEFKEILSGRGERLPSSHVKNEWRYNLEETMELAGWNALWKISRQECQELSISFPTFVMVTVSNVDFINFTGEVHIVAIQDNIDLPETHIVPLLHLFPTVQQDSNMINVENTANCLDQFRIIDMKNGAVPPEMVSHIRSLIQEGKALKQKIDIWQELLDEEEDSPGDIANEDRTCLIMESHLRLDQITAELKILENPDLRNLMIRKKQQETKSVDPNECGEVCFVWQGGTVDDLIDVLTTVKTLIQPSACVKAAIRWIGGWISGRTRCPTAPAQHHTLVAKWAEPSEGSILPSEDVMLYSIAGIKAPSSSSAVHTTGIQKALLPSAKLRTSPSLEDTLGRSVREEAKTIFLCAGTHEVQRTVLLERGLVLRGISNFEKAVLMTKSNCAALLDNCVGELTLEHVTLDCRLVQLAIMVRVNVRLRGCRVVDPSGFRWSQGIVVIEGASFEATGCEFFSLGTAVVVHAGADAILSACNIHSCLIGVLAYGGANVSLVKSSIIDCKEYGIKFETNRCSEVNLKPKIGAIDLLESVEEVSLSDCVLSDNVKGDVQLVHQPNLLYDSIDSGCSFTEV</sequence>
<organism evidence="6">
    <name type="scientific">Timema genevievae</name>
    <name type="common">Walking stick</name>
    <dbReference type="NCBI Taxonomy" id="629358"/>
    <lineage>
        <taxon>Eukaryota</taxon>
        <taxon>Metazoa</taxon>
        <taxon>Ecdysozoa</taxon>
        <taxon>Arthropoda</taxon>
        <taxon>Hexapoda</taxon>
        <taxon>Insecta</taxon>
        <taxon>Pterygota</taxon>
        <taxon>Neoptera</taxon>
        <taxon>Polyneoptera</taxon>
        <taxon>Phasmatodea</taxon>
        <taxon>Timematodea</taxon>
        <taxon>Timematoidea</taxon>
        <taxon>Timematidae</taxon>
        <taxon>Timema</taxon>
    </lineage>
</organism>
<keyword evidence="2" id="KW-0963">Cytoplasm</keyword>
<dbReference type="InterPro" id="IPR057508">
    <property type="entry name" value="SHCBP-like_N"/>
</dbReference>
<evidence type="ECO:0000256" key="1">
    <source>
        <dbReference type="ARBA" id="ARBA00004186"/>
    </source>
</evidence>
<feature type="domain" description="SHC SH2" evidence="5">
    <location>
        <begin position="15"/>
        <end position="137"/>
    </location>
</feature>
<dbReference type="InterPro" id="IPR011050">
    <property type="entry name" value="Pectin_lyase_fold/virulence"/>
</dbReference>
<comment type="subcellular location">
    <subcellularLocation>
        <location evidence="1">Cytoplasm</location>
        <location evidence="1">Cytoskeleton</location>
        <location evidence="1">Spindle</location>
    </subcellularLocation>
</comment>
<evidence type="ECO:0000256" key="2">
    <source>
        <dbReference type="ARBA" id="ARBA00022490"/>
    </source>
</evidence>
<dbReference type="GO" id="GO:0005819">
    <property type="term" value="C:spindle"/>
    <property type="evidence" value="ECO:0007669"/>
    <property type="project" value="UniProtKB-SubCell"/>
</dbReference>
<feature type="domain" description="Right handed beta helix" evidence="4">
    <location>
        <begin position="438"/>
        <end position="568"/>
    </location>
</feature>
<dbReference type="Gene3D" id="2.160.20.10">
    <property type="entry name" value="Single-stranded right-handed beta-helix, Pectin lyase-like"/>
    <property type="match status" value="1"/>
</dbReference>
<dbReference type="PANTHER" id="PTHR14695:SF4">
    <property type="entry name" value="PROTEIN NESSUN DORMA"/>
    <property type="match status" value="1"/>
</dbReference>
<dbReference type="SUPFAM" id="SSF51126">
    <property type="entry name" value="Pectin lyase-like"/>
    <property type="match status" value="1"/>
</dbReference>
<dbReference type="GO" id="GO:0007283">
    <property type="term" value="P:spermatogenesis"/>
    <property type="evidence" value="ECO:0007669"/>
    <property type="project" value="TreeGrafter"/>
</dbReference>
<feature type="domain" description="SHC SH2" evidence="5">
    <location>
        <begin position="139"/>
        <end position="216"/>
    </location>
</feature>
<evidence type="ECO:0000259" key="5">
    <source>
        <dbReference type="Pfam" id="PF23762"/>
    </source>
</evidence>
<gene>
    <name evidence="6" type="ORF">TGEB3V08_LOCUS6251</name>
</gene>
<evidence type="ECO:0000259" key="4">
    <source>
        <dbReference type="Pfam" id="PF13229"/>
    </source>
</evidence>